<gene>
    <name evidence="1" type="ORF">JOF36_007145</name>
</gene>
<protein>
    <submittedName>
        <fullName evidence="1">Uncharacterized protein</fullName>
    </submittedName>
</protein>
<sequence>MSEMQAAVEEGVKLLRSASDGPLRLPAVAVASVAVAAAGHELQAVRRVRDKARSDQGGPTLPMLNAVCEARASLARREATLARAIEVETAAIEKFWHIQTAEMGAQDDAEYAEWCENRRRAAEAMTVAQAYGFVAQAERIREHTASCGLPVQRCDECSEQQNDSLVECFWDRDVPAAELKLAGLLSPGEV</sequence>
<dbReference type="RefSeq" id="WP_210036559.1">
    <property type="nucleotide sequence ID" value="NZ_JAGINU010000002.1"/>
</dbReference>
<dbReference type="Proteomes" id="UP001519295">
    <property type="component" value="Unassembled WGS sequence"/>
</dbReference>
<accession>A0ABS4W573</accession>
<proteinExistence type="predicted"/>
<reference evidence="1 2" key="1">
    <citation type="submission" date="2021-03" db="EMBL/GenBank/DDBJ databases">
        <title>Sequencing the genomes of 1000 actinobacteria strains.</title>
        <authorList>
            <person name="Klenk H.-P."/>
        </authorList>
    </citation>
    <scope>NUCLEOTIDE SEQUENCE [LARGE SCALE GENOMIC DNA]</scope>
    <source>
        <strain evidence="1 2">DSM 45256</strain>
    </source>
</reference>
<evidence type="ECO:0000313" key="2">
    <source>
        <dbReference type="Proteomes" id="UP001519295"/>
    </source>
</evidence>
<name>A0ABS4W573_9PSEU</name>
<comment type="caution">
    <text evidence="1">The sequence shown here is derived from an EMBL/GenBank/DDBJ whole genome shotgun (WGS) entry which is preliminary data.</text>
</comment>
<dbReference type="EMBL" id="JAGINU010000002">
    <property type="protein sequence ID" value="MBP2371372.1"/>
    <property type="molecule type" value="Genomic_DNA"/>
</dbReference>
<keyword evidence="2" id="KW-1185">Reference proteome</keyword>
<organism evidence="1 2">
    <name type="scientific">Pseudonocardia parietis</name>
    <dbReference type="NCBI Taxonomy" id="570936"/>
    <lineage>
        <taxon>Bacteria</taxon>
        <taxon>Bacillati</taxon>
        <taxon>Actinomycetota</taxon>
        <taxon>Actinomycetes</taxon>
        <taxon>Pseudonocardiales</taxon>
        <taxon>Pseudonocardiaceae</taxon>
        <taxon>Pseudonocardia</taxon>
    </lineage>
</organism>
<evidence type="ECO:0000313" key="1">
    <source>
        <dbReference type="EMBL" id="MBP2371372.1"/>
    </source>
</evidence>